<dbReference type="AlphaFoldDB" id="A0ABD1EV01"/>
<dbReference type="SMART" id="SM00248">
    <property type="entry name" value="ANK"/>
    <property type="match status" value="8"/>
</dbReference>
<evidence type="ECO:0000313" key="2">
    <source>
        <dbReference type="EMBL" id="KAL1502591.1"/>
    </source>
</evidence>
<feature type="repeat" description="ANK" evidence="1">
    <location>
        <begin position="213"/>
        <end position="245"/>
    </location>
</feature>
<gene>
    <name evidence="2" type="ORF">ABEB36_007713</name>
</gene>
<dbReference type="Proteomes" id="UP001566132">
    <property type="component" value="Unassembled WGS sequence"/>
</dbReference>
<organism evidence="2 3">
    <name type="scientific">Hypothenemus hampei</name>
    <name type="common">Coffee berry borer</name>
    <dbReference type="NCBI Taxonomy" id="57062"/>
    <lineage>
        <taxon>Eukaryota</taxon>
        <taxon>Metazoa</taxon>
        <taxon>Ecdysozoa</taxon>
        <taxon>Arthropoda</taxon>
        <taxon>Hexapoda</taxon>
        <taxon>Insecta</taxon>
        <taxon>Pterygota</taxon>
        <taxon>Neoptera</taxon>
        <taxon>Endopterygota</taxon>
        <taxon>Coleoptera</taxon>
        <taxon>Polyphaga</taxon>
        <taxon>Cucujiformia</taxon>
        <taxon>Curculionidae</taxon>
        <taxon>Scolytinae</taxon>
        <taxon>Hypothenemus</taxon>
    </lineage>
</organism>
<evidence type="ECO:0000313" key="3">
    <source>
        <dbReference type="Proteomes" id="UP001566132"/>
    </source>
</evidence>
<feature type="repeat" description="ANK" evidence="1">
    <location>
        <begin position="246"/>
        <end position="268"/>
    </location>
</feature>
<proteinExistence type="predicted"/>
<name>A0ABD1EV01_HYPHA</name>
<dbReference type="PROSITE" id="PS50297">
    <property type="entry name" value="ANK_REP_REGION"/>
    <property type="match status" value="4"/>
</dbReference>
<dbReference type="Pfam" id="PF12796">
    <property type="entry name" value="Ank_2"/>
    <property type="match status" value="3"/>
</dbReference>
<protein>
    <submittedName>
        <fullName evidence="2">Uncharacterized protein</fullName>
    </submittedName>
</protein>
<accession>A0ABD1EV01</accession>
<dbReference type="PRINTS" id="PR01415">
    <property type="entry name" value="ANKYRIN"/>
</dbReference>
<feature type="repeat" description="ANK" evidence="1">
    <location>
        <begin position="280"/>
        <end position="312"/>
    </location>
</feature>
<dbReference type="InterPro" id="IPR036770">
    <property type="entry name" value="Ankyrin_rpt-contain_sf"/>
</dbReference>
<sequence length="322" mass="35969">MKRKNNINAKVLTDIQHNELSSLKALKLINQAFHWSSLIYPQTGDTALHVAARLGYTSTIDHLLNEYIPCAVNVRNNDDKTPLHEAAQFNQLQSVLMLLTHGADVNALKRADWTPLMLACTKIQPGISLSIVKALVENGANVNVQNKDGWTCTHIIAREGSKEIFEYLVNAGLIVNAKTKNQRTALHIAALHGNIDILPSLIFKVDINSKDACGNTPFHESILGQHIDIGDYLFMNGADIWIENHNGFNALHLAASQDNSDVINYLINQLNFHVNTQSRNGWTAAHCAARKRCYKVFMYLEENGADMSIKDNFDRTPRAYLT</sequence>
<reference evidence="2 3" key="1">
    <citation type="submission" date="2024-05" db="EMBL/GenBank/DDBJ databases">
        <title>Genetic variation in Jamaican populations of the coffee berry borer (Hypothenemus hampei).</title>
        <authorList>
            <person name="Errbii M."/>
            <person name="Myrie A."/>
        </authorList>
    </citation>
    <scope>NUCLEOTIDE SEQUENCE [LARGE SCALE GENOMIC DNA]</scope>
    <source>
        <strain evidence="2">JA-Hopewell-2020-01-JO</strain>
        <tissue evidence="2">Whole body</tissue>
    </source>
</reference>
<feature type="repeat" description="ANK" evidence="1">
    <location>
        <begin position="78"/>
        <end position="110"/>
    </location>
</feature>
<dbReference type="InterPro" id="IPR002110">
    <property type="entry name" value="Ankyrin_rpt"/>
</dbReference>
<feature type="repeat" description="ANK" evidence="1">
    <location>
        <begin position="148"/>
        <end position="180"/>
    </location>
</feature>
<dbReference type="EMBL" id="JBDJPC010000005">
    <property type="protein sequence ID" value="KAL1502591.1"/>
    <property type="molecule type" value="Genomic_DNA"/>
</dbReference>
<keyword evidence="3" id="KW-1185">Reference proteome</keyword>
<feature type="repeat" description="ANK" evidence="1">
    <location>
        <begin position="111"/>
        <end position="147"/>
    </location>
</feature>
<keyword evidence="1" id="KW-0040">ANK repeat</keyword>
<dbReference type="PANTHER" id="PTHR24118:SF99">
    <property type="entry name" value="POTE ANKYRIN DOMAIN FAMILY MEMBER 3C-RELATED"/>
    <property type="match status" value="1"/>
</dbReference>
<dbReference type="Gene3D" id="1.25.40.20">
    <property type="entry name" value="Ankyrin repeat-containing domain"/>
    <property type="match status" value="2"/>
</dbReference>
<feature type="repeat" description="ANK" evidence="1">
    <location>
        <begin position="43"/>
        <end position="65"/>
    </location>
</feature>
<comment type="caution">
    <text evidence="2">The sequence shown here is derived from an EMBL/GenBank/DDBJ whole genome shotgun (WGS) entry which is preliminary data.</text>
</comment>
<dbReference type="SUPFAM" id="SSF48403">
    <property type="entry name" value="Ankyrin repeat"/>
    <property type="match status" value="1"/>
</dbReference>
<dbReference type="PROSITE" id="PS50088">
    <property type="entry name" value="ANK_REPEAT"/>
    <property type="match status" value="7"/>
</dbReference>
<evidence type="ECO:0000256" key="1">
    <source>
        <dbReference type="PROSITE-ProRule" id="PRU00023"/>
    </source>
</evidence>
<dbReference type="PANTHER" id="PTHR24118">
    <property type="entry name" value="POTE ANKYRIN DOMAIN"/>
    <property type="match status" value="1"/>
</dbReference>